<accession>A0A1F5F5S0</accession>
<dbReference type="EMBL" id="MFAK01000021">
    <property type="protein sequence ID" value="OGD74926.1"/>
    <property type="molecule type" value="Genomic_DNA"/>
</dbReference>
<evidence type="ECO:0000313" key="2">
    <source>
        <dbReference type="Proteomes" id="UP000176191"/>
    </source>
</evidence>
<comment type="caution">
    <text evidence="1">The sequence shown here is derived from an EMBL/GenBank/DDBJ whole genome shotgun (WGS) entry which is preliminary data.</text>
</comment>
<dbReference type="AlphaFoldDB" id="A0A1F5F5S0"/>
<sequence>METLSPSLQALYDLIQSENILSNETLILIGYNPNLIPTETARLQAAIDRLNKLLPPEEHLTLVAHGSDLHNEFPVYMRACDVKTPPTKLSKK</sequence>
<reference evidence="1 2" key="1">
    <citation type="journal article" date="2016" name="Nat. Commun.">
        <title>Thousands of microbial genomes shed light on interconnected biogeochemical processes in an aquifer system.</title>
        <authorList>
            <person name="Anantharaman K."/>
            <person name="Brown C.T."/>
            <person name="Hug L.A."/>
            <person name="Sharon I."/>
            <person name="Castelle C.J."/>
            <person name="Probst A.J."/>
            <person name="Thomas B.C."/>
            <person name="Singh A."/>
            <person name="Wilkins M.J."/>
            <person name="Karaoz U."/>
            <person name="Brodie E.L."/>
            <person name="Williams K.H."/>
            <person name="Hubbard S.S."/>
            <person name="Banfield J.F."/>
        </authorList>
    </citation>
    <scope>NUCLEOTIDE SEQUENCE [LARGE SCALE GENOMIC DNA]</scope>
</reference>
<organism evidence="1 2">
    <name type="scientific">Candidatus Collierbacteria bacterium RIFOXYA2_FULL_46_10</name>
    <dbReference type="NCBI Taxonomy" id="1817726"/>
    <lineage>
        <taxon>Bacteria</taxon>
        <taxon>Candidatus Collieribacteriota</taxon>
    </lineage>
</organism>
<proteinExistence type="predicted"/>
<dbReference type="Proteomes" id="UP000176191">
    <property type="component" value="Unassembled WGS sequence"/>
</dbReference>
<protein>
    <submittedName>
        <fullName evidence="1">Uncharacterized protein</fullName>
    </submittedName>
</protein>
<gene>
    <name evidence="1" type="ORF">A2228_01805</name>
</gene>
<name>A0A1F5F5S0_9BACT</name>
<evidence type="ECO:0000313" key="1">
    <source>
        <dbReference type="EMBL" id="OGD74926.1"/>
    </source>
</evidence>